<dbReference type="InterPro" id="IPR012337">
    <property type="entry name" value="RNaseH-like_sf"/>
</dbReference>
<sequence>MFCITVSDVKVLKLKLCQANQPPCLSTEIAFEIMGIDLAGPLFLKSGGKVWIALFTCATFHAIHLELVNSLTADSFLLSLRRFVAIRGRPFTIYSDNGTNFRCASNDLSKLDWYKITRETMTYKILWKFIPPFAAWWGGLWERLVRTVKELLRRTLSKCTLTYEELNTQYYVTGNRSLIVDL</sequence>
<feature type="domain" description="Integrase catalytic" evidence="1">
    <location>
        <begin position="18"/>
        <end position="182"/>
    </location>
</feature>
<protein>
    <submittedName>
        <fullName evidence="2">Integrase catalytic domain-containing protein</fullName>
    </submittedName>
</protein>
<dbReference type="Proteomes" id="UP000887159">
    <property type="component" value="Unassembled WGS sequence"/>
</dbReference>
<evidence type="ECO:0000313" key="2">
    <source>
        <dbReference type="EMBL" id="GFY08404.1"/>
    </source>
</evidence>
<accession>A0A8X6VDB0</accession>
<dbReference type="EMBL" id="BMAU01021280">
    <property type="protein sequence ID" value="GFY08404.1"/>
    <property type="molecule type" value="Genomic_DNA"/>
</dbReference>
<evidence type="ECO:0000313" key="3">
    <source>
        <dbReference type="Proteomes" id="UP000887159"/>
    </source>
</evidence>
<gene>
    <name evidence="2" type="primary">AVEN_158122_1</name>
    <name evidence="2" type="ORF">TNCV_1358101</name>
</gene>
<dbReference type="PROSITE" id="PS50994">
    <property type="entry name" value="INTEGRASE"/>
    <property type="match status" value="1"/>
</dbReference>
<dbReference type="AlphaFoldDB" id="A0A8X6VDB0"/>
<keyword evidence="3" id="KW-1185">Reference proteome</keyword>
<dbReference type="InterPro" id="IPR001584">
    <property type="entry name" value="Integrase_cat-core"/>
</dbReference>
<evidence type="ECO:0000259" key="1">
    <source>
        <dbReference type="PROSITE" id="PS50994"/>
    </source>
</evidence>
<dbReference type="PANTHER" id="PTHR47331">
    <property type="entry name" value="PHD-TYPE DOMAIN-CONTAINING PROTEIN"/>
    <property type="match status" value="1"/>
</dbReference>
<dbReference type="PANTHER" id="PTHR47331:SF2">
    <property type="match status" value="1"/>
</dbReference>
<dbReference type="SUPFAM" id="SSF53098">
    <property type="entry name" value="Ribonuclease H-like"/>
    <property type="match status" value="1"/>
</dbReference>
<dbReference type="GO" id="GO:0003676">
    <property type="term" value="F:nucleic acid binding"/>
    <property type="evidence" value="ECO:0007669"/>
    <property type="project" value="InterPro"/>
</dbReference>
<dbReference type="InterPro" id="IPR036397">
    <property type="entry name" value="RNaseH_sf"/>
</dbReference>
<reference evidence="2" key="1">
    <citation type="submission" date="2020-08" db="EMBL/GenBank/DDBJ databases">
        <title>Multicomponent nature underlies the extraordinary mechanical properties of spider dragline silk.</title>
        <authorList>
            <person name="Kono N."/>
            <person name="Nakamura H."/>
            <person name="Mori M."/>
            <person name="Yoshida Y."/>
            <person name="Ohtoshi R."/>
            <person name="Malay A.D."/>
            <person name="Moran D.A.P."/>
            <person name="Tomita M."/>
            <person name="Numata K."/>
            <person name="Arakawa K."/>
        </authorList>
    </citation>
    <scope>NUCLEOTIDE SEQUENCE</scope>
</reference>
<comment type="caution">
    <text evidence="2">The sequence shown here is derived from an EMBL/GenBank/DDBJ whole genome shotgun (WGS) entry which is preliminary data.</text>
</comment>
<organism evidence="2 3">
    <name type="scientific">Trichonephila clavipes</name>
    <name type="common">Golden silk orbweaver</name>
    <name type="synonym">Nephila clavipes</name>
    <dbReference type="NCBI Taxonomy" id="2585209"/>
    <lineage>
        <taxon>Eukaryota</taxon>
        <taxon>Metazoa</taxon>
        <taxon>Ecdysozoa</taxon>
        <taxon>Arthropoda</taxon>
        <taxon>Chelicerata</taxon>
        <taxon>Arachnida</taxon>
        <taxon>Araneae</taxon>
        <taxon>Araneomorphae</taxon>
        <taxon>Entelegynae</taxon>
        <taxon>Araneoidea</taxon>
        <taxon>Nephilidae</taxon>
        <taxon>Trichonephila</taxon>
    </lineage>
</organism>
<dbReference type="GO" id="GO:0015074">
    <property type="term" value="P:DNA integration"/>
    <property type="evidence" value="ECO:0007669"/>
    <property type="project" value="InterPro"/>
</dbReference>
<name>A0A8X6VDB0_TRICX</name>
<proteinExistence type="predicted"/>
<dbReference type="Gene3D" id="3.30.420.10">
    <property type="entry name" value="Ribonuclease H-like superfamily/Ribonuclease H"/>
    <property type="match status" value="1"/>
</dbReference>